<dbReference type="AlphaFoldDB" id="A0A2T0ZZH9"/>
<reference evidence="1 2" key="1">
    <citation type="submission" date="2018-03" db="EMBL/GenBank/DDBJ databases">
        <title>Genomic Encyclopedia of Archaeal and Bacterial Type Strains, Phase II (KMG-II): from individual species to whole genera.</title>
        <authorList>
            <person name="Goeker M."/>
        </authorList>
    </citation>
    <scope>NUCLEOTIDE SEQUENCE [LARGE SCALE GENOMIC DNA]</scope>
    <source>
        <strain evidence="1 2">DSM 100065</strain>
    </source>
</reference>
<gene>
    <name evidence="1" type="ORF">CLV47_108120</name>
</gene>
<dbReference type="Proteomes" id="UP000237752">
    <property type="component" value="Unassembled WGS sequence"/>
</dbReference>
<organism evidence="1 2">
    <name type="scientific">Antricoccus suffuscus</name>
    <dbReference type="NCBI Taxonomy" id="1629062"/>
    <lineage>
        <taxon>Bacteria</taxon>
        <taxon>Bacillati</taxon>
        <taxon>Actinomycetota</taxon>
        <taxon>Actinomycetes</taxon>
        <taxon>Geodermatophilales</taxon>
        <taxon>Antricoccaceae</taxon>
        <taxon>Antricoccus</taxon>
    </lineage>
</organism>
<dbReference type="OrthoDB" id="3534939at2"/>
<dbReference type="EMBL" id="PVUE01000008">
    <property type="protein sequence ID" value="PRZ41761.1"/>
    <property type="molecule type" value="Genomic_DNA"/>
</dbReference>
<evidence type="ECO:0000313" key="2">
    <source>
        <dbReference type="Proteomes" id="UP000237752"/>
    </source>
</evidence>
<keyword evidence="2" id="KW-1185">Reference proteome</keyword>
<comment type="caution">
    <text evidence="1">The sequence shown here is derived from an EMBL/GenBank/DDBJ whole genome shotgun (WGS) entry which is preliminary data.</text>
</comment>
<evidence type="ECO:0000313" key="1">
    <source>
        <dbReference type="EMBL" id="PRZ41761.1"/>
    </source>
</evidence>
<proteinExistence type="predicted"/>
<name>A0A2T0ZZH9_9ACTN</name>
<dbReference type="RefSeq" id="WP_106349142.1">
    <property type="nucleotide sequence ID" value="NZ_PVUE01000008.1"/>
</dbReference>
<sequence length="108" mass="11490">MANNEVTINPQGASNGVAQWKAAATTTNSNWETSLQKITDLQAKAPWGNDDAGATFAGSYEEGKKFPTDPIAAELVKKVVDTGPNVETALEHSLGSDKSQASKVKWKK</sequence>
<accession>A0A2T0ZZH9</accession>
<protein>
    <submittedName>
        <fullName evidence="1">Uncharacterized protein</fullName>
    </submittedName>
</protein>